<dbReference type="Proteomes" id="UP000239290">
    <property type="component" value="Unassembled WGS sequence"/>
</dbReference>
<accession>A0A2S8J4R1</accession>
<name>A0A2S8J4R1_RHOOP</name>
<reference evidence="2" key="1">
    <citation type="submission" date="2018-02" db="EMBL/GenBank/DDBJ databases">
        <title>Draft genome sequencing of Rhodococcus opacus KU647198.</title>
        <authorList>
            <person name="Zheng B.-X."/>
        </authorList>
    </citation>
    <scope>NUCLEOTIDE SEQUENCE [LARGE SCALE GENOMIC DNA]</scope>
    <source>
        <strain evidence="2">04-OD7</strain>
    </source>
</reference>
<proteinExistence type="predicted"/>
<comment type="caution">
    <text evidence="1">The sequence shown here is derived from an EMBL/GenBank/DDBJ whole genome shotgun (WGS) entry which is preliminary data.</text>
</comment>
<dbReference type="InterPro" id="IPR029058">
    <property type="entry name" value="AB_hydrolase_fold"/>
</dbReference>
<evidence type="ECO:0000313" key="1">
    <source>
        <dbReference type="EMBL" id="PQP21957.1"/>
    </source>
</evidence>
<gene>
    <name evidence="1" type="ORF">C5613_24780</name>
</gene>
<sequence>MTARRNGFPEINFMMPLDPMIDDRNETPSSHEIIDIGIWDRSANIEAWKWFLGDLPADESSRLERLDVGGQVEGG</sequence>
<organism evidence="1 2">
    <name type="scientific">Rhodococcus opacus</name>
    <name type="common">Nocardia opaca</name>
    <dbReference type="NCBI Taxonomy" id="37919"/>
    <lineage>
        <taxon>Bacteria</taxon>
        <taxon>Bacillati</taxon>
        <taxon>Actinomycetota</taxon>
        <taxon>Actinomycetes</taxon>
        <taxon>Mycobacteriales</taxon>
        <taxon>Nocardiaceae</taxon>
        <taxon>Rhodococcus</taxon>
    </lineage>
</organism>
<evidence type="ECO:0000313" key="2">
    <source>
        <dbReference type="Proteomes" id="UP000239290"/>
    </source>
</evidence>
<dbReference type="Gene3D" id="3.40.50.1820">
    <property type="entry name" value="alpha/beta hydrolase"/>
    <property type="match status" value="1"/>
</dbReference>
<dbReference type="EMBL" id="PUIO01000033">
    <property type="protein sequence ID" value="PQP21957.1"/>
    <property type="molecule type" value="Genomic_DNA"/>
</dbReference>
<dbReference type="AlphaFoldDB" id="A0A2S8J4R1"/>
<protein>
    <submittedName>
        <fullName evidence="1">Uncharacterized protein</fullName>
    </submittedName>
</protein>